<dbReference type="InterPro" id="IPR006528">
    <property type="entry name" value="Phage_head_morphogenesis_dom"/>
</dbReference>
<dbReference type="EMBL" id="JAWJAY010000001">
    <property type="protein sequence ID" value="MDV2883827.1"/>
    <property type="molecule type" value="Genomic_DNA"/>
</dbReference>
<evidence type="ECO:0000259" key="2">
    <source>
        <dbReference type="Pfam" id="PF04233"/>
    </source>
</evidence>
<feature type="domain" description="Phage head morphogenesis" evidence="2">
    <location>
        <begin position="148"/>
        <end position="268"/>
    </location>
</feature>
<feature type="region of interest" description="Disordered" evidence="1">
    <location>
        <begin position="280"/>
        <end position="315"/>
    </location>
</feature>
<evidence type="ECO:0000256" key="1">
    <source>
        <dbReference type="SAM" id="MobiDB-lite"/>
    </source>
</evidence>
<dbReference type="Pfam" id="PF04233">
    <property type="entry name" value="Phage_Mu_F"/>
    <property type="match status" value="1"/>
</dbReference>
<name>A0AAJ2KS20_ALKPS</name>
<proteinExistence type="predicted"/>
<protein>
    <submittedName>
        <fullName evidence="3">Phage minor head protein</fullName>
    </submittedName>
</protein>
<sequence>MMMMSLHESRKQDRALDRKVKGFEKELQKNYQASLKKIRAELAELYAKSSGNYADAVKYNRLSSLEKQIAQEINALTGKTTKTIADSMSGTFEEARLREMFVIEKDIKATADFTMMNKSQIKEAVKNPYDRIGFVQRNKDNADVLLRQIREEITQGLIQGKSFQDTARSLKNRMEIGGGKALTIVRTETKKARGIAKQSTQEEALEMGVKIKKQWLGTIDDKTRDSHASIDGTTIDLDEQFDVDGEMMDHPGDPAGSAENVINCRCTILSVIEGYEPTSRRIKGEGEITRGEGDDPDSRGTVDYTTFEKWKETRK</sequence>
<reference evidence="3" key="1">
    <citation type="submission" date="2023-10" db="EMBL/GenBank/DDBJ databases">
        <title>Screening of Alkalihalophilus pseudofirmusBZ-TG-HK211 and Its Alleviation of Salt Stress on Rapeseed Growth.</title>
        <authorList>
            <person name="Zhao B."/>
            <person name="Guo T."/>
        </authorList>
    </citation>
    <scope>NUCLEOTIDE SEQUENCE</scope>
    <source>
        <strain evidence="3">BZ-TG-HK211</strain>
    </source>
</reference>
<comment type="caution">
    <text evidence="3">The sequence shown here is derived from an EMBL/GenBank/DDBJ whole genome shotgun (WGS) entry which is preliminary data.</text>
</comment>
<organism evidence="3 4">
    <name type="scientific">Alkalihalophilus pseudofirmus</name>
    <name type="common">Bacillus pseudofirmus</name>
    <dbReference type="NCBI Taxonomy" id="79885"/>
    <lineage>
        <taxon>Bacteria</taxon>
        <taxon>Bacillati</taxon>
        <taxon>Bacillota</taxon>
        <taxon>Bacilli</taxon>
        <taxon>Bacillales</taxon>
        <taxon>Bacillaceae</taxon>
        <taxon>Alkalihalophilus</taxon>
    </lineage>
</organism>
<evidence type="ECO:0000313" key="4">
    <source>
        <dbReference type="Proteomes" id="UP001285636"/>
    </source>
</evidence>
<dbReference type="AlphaFoldDB" id="A0AAJ2KS20"/>
<dbReference type="RefSeq" id="WP_323465673.1">
    <property type="nucleotide sequence ID" value="NZ_CP144224.1"/>
</dbReference>
<evidence type="ECO:0000313" key="3">
    <source>
        <dbReference type="EMBL" id="MDV2883827.1"/>
    </source>
</evidence>
<gene>
    <name evidence="3" type="ORF">RYX45_01445</name>
</gene>
<accession>A0AAJ2KS20</accession>
<dbReference type="Proteomes" id="UP001285636">
    <property type="component" value="Unassembled WGS sequence"/>
</dbReference>